<evidence type="ECO:0000313" key="3">
    <source>
        <dbReference type="Proteomes" id="UP000267821"/>
    </source>
</evidence>
<dbReference type="OrthoDB" id="5426191at2759"/>
<accession>A0A3N4LY01</accession>
<name>A0A3N4LY01_9PEZI</name>
<feature type="compositionally biased region" description="Pro residues" evidence="1">
    <location>
        <begin position="1"/>
        <end position="12"/>
    </location>
</feature>
<feature type="region of interest" description="Disordered" evidence="1">
    <location>
        <begin position="119"/>
        <end position="165"/>
    </location>
</feature>
<feature type="region of interest" description="Disordered" evidence="1">
    <location>
        <begin position="344"/>
        <end position="369"/>
    </location>
</feature>
<sequence>MPSSYIPPPPRPNCTFSGVNLSSPQSSSHKSTLTSGPIEAGSLSSITPIADDPPLQFIVPPLAESSREEKYPKPALVLYFVRVPGSRDLFLTSMHPLKNTVTAQDVEGCLFYVHVHGEGEDNRGQSQGEGERPPLSSTGSTGSIGSGSGSSKWSARILHRPGRREDMKGFSMTVIRRDPATGTQWNVAHISSRGAGVQILSQGGTLPPPPIVMSLPGKGYKKFMPPASARRKPVPRQGQLQYNLPPLPPPPQAPVGMHQGRAILAEEEEAYFRRKRDYAELVAARDREIQDLEAEQAGRDTATAIVEEERGLVREVVWDCAAQGAGDKWWKMGMSRTKNLRATSSGSMLHGHSGGGSAGSGGEQDKTDKDHWKGYAFDALWAPVGNAGSGEKMGTCRFKDAAGGKIMKCKYYPASGRPSYLVSAVEFKLPSSGVFHHRSRSASPSISTSQSPEGLGMDEGAGGGGYGGKAKMGTIVVHNVGMEMLDLVISANVGLFWRKWERWVGERGALGQLEGC</sequence>
<feature type="compositionally biased region" description="Polar residues" evidence="1">
    <location>
        <begin position="14"/>
        <end position="35"/>
    </location>
</feature>
<gene>
    <name evidence="2" type="ORF">L211DRAFT_87801</name>
</gene>
<dbReference type="STRING" id="1051890.A0A3N4LY01"/>
<feature type="region of interest" description="Disordered" evidence="1">
    <location>
        <begin position="438"/>
        <end position="462"/>
    </location>
</feature>
<protein>
    <submittedName>
        <fullName evidence="2">Uncharacterized protein</fullName>
    </submittedName>
</protein>
<evidence type="ECO:0000313" key="2">
    <source>
        <dbReference type="EMBL" id="RPB25541.1"/>
    </source>
</evidence>
<dbReference type="AlphaFoldDB" id="A0A3N4LY01"/>
<reference evidence="2 3" key="1">
    <citation type="journal article" date="2018" name="Nat. Ecol. Evol.">
        <title>Pezizomycetes genomes reveal the molecular basis of ectomycorrhizal truffle lifestyle.</title>
        <authorList>
            <person name="Murat C."/>
            <person name="Payen T."/>
            <person name="Noel B."/>
            <person name="Kuo A."/>
            <person name="Morin E."/>
            <person name="Chen J."/>
            <person name="Kohler A."/>
            <person name="Krizsan K."/>
            <person name="Balestrini R."/>
            <person name="Da Silva C."/>
            <person name="Montanini B."/>
            <person name="Hainaut M."/>
            <person name="Levati E."/>
            <person name="Barry K.W."/>
            <person name="Belfiori B."/>
            <person name="Cichocki N."/>
            <person name="Clum A."/>
            <person name="Dockter R.B."/>
            <person name="Fauchery L."/>
            <person name="Guy J."/>
            <person name="Iotti M."/>
            <person name="Le Tacon F."/>
            <person name="Lindquist E.A."/>
            <person name="Lipzen A."/>
            <person name="Malagnac F."/>
            <person name="Mello A."/>
            <person name="Molinier V."/>
            <person name="Miyauchi S."/>
            <person name="Poulain J."/>
            <person name="Riccioni C."/>
            <person name="Rubini A."/>
            <person name="Sitrit Y."/>
            <person name="Splivallo R."/>
            <person name="Traeger S."/>
            <person name="Wang M."/>
            <person name="Zifcakova L."/>
            <person name="Wipf D."/>
            <person name="Zambonelli A."/>
            <person name="Paolocci F."/>
            <person name="Nowrousian M."/>
            <person name="Ottonello S."/>
            <person name="Baldrian P."/>
            <person name="Spatafora J.W."/>
            <person name="Henrissat B."/>
            <person name="Nagy L.G."/>
            <person name="Aury J.M."/>
            <person name="Wincker P."/>
            <person name="Grigoriev I.V."/>
            <person name="Bonfante P."/>
            <person name="Martin F.M."/>
        </authorList>
    </citation>
    <scope>NUCLEOTIDE SEQUENCE [LARGE SCALE GENOMIC DNA]</scope>
    <source>
        <strain evidence="2 3">ATCC MYA-4762</strain>
    </source>
</reference>
<proteinExistence type="predicted"/>
<keyword evidence="3" id="KW-1185">Reference proteome</keyword>
<feature type="compositionally biased region" description="Low complexity" evidence="1">
    <location>
        <begin position="441"/>
        <end position="455"/>
    </location>
</feature>
<feature type="compositionally biased region" description="Gly residues" evidence="1">
    <location>
        <begin position="352"/>
        <end position="362"/>
    </location>
</feature>
<dbReference type="InParanoid" id="A0A3N4LY01"/>
<dbReference type="Proteomes" id="UP000267821">
    <property type="component" value="Unassembled WGS sequence"/>
</dbReference>
<evidence type="ECO:0000256" key="1">
    <source>
        <dbReference type="SAM" id="MobiDB-lite"/>
    </source>
</evidence>
<organism evidence="2 3">
    <name type="scientific">Terfezia boudieri ATCC MYA-4762</name>
    <dbReference type="NCBI Taxonomy" id="1051890"/>
    <lineage>
        <taxon>Eukaryota</taxon>
        <taxon>Fungi</taxon>
        <taxon>Dikarya</taxon>
        <taxon>Ascomycota</taxon>
        <taxon>Pezizomycotina</taxon>
        <taxon>Pezizomycetes</taxon>
        <taxon>Pezizales</taxon>
        <taxon>Pezizaceae</taxon>
        <taxon>Terfezia</taxon>
    </lineage>
</organism>
<feature type="region of interest" description="Disordered" evidence="1">
    <location>
        <begin position="1"/>
        <end position="47"/>
    </location>
</feature>
<dbReference type="EMBL" id="ML121537">
    <property type="protein sequence ID" value="RPB25541.1"/>
    <property type="molecule type" value="Genomic_DNA"/>
</dbReference>